<dbReference type="GO" id="GO:0043190">
    <property type="term" value="C:ATP-binding cassette (ABC) transporter complex"/>
    <property type="evidence" value="ECO:0007669"/>
    <property type="project" value="InterPro"/>
</dbReference>
<dbReference type="PANTHER" id="PTHR30413">
    <property type="entry name" value="INNER MEMBRANE TRANSPORT PERMEASE"/>
    <property type="match status" value="1"/>
</dbReference>
<dbReference type="InterPro" id="IPR013525">
    <property type="entry name" value="ABC2_TM"/>
</dbReference>
<dbReference type="PROSITE" id="PS51012">
    <property type="entry name" value="ABC_TM2"/>
    <property type="match status" value="1"/>
</dbReference>
<gene>
    <name evidence="13" type="ORF">ATF69_0285</name>
</gene>
<evidence type="ECO:0000259" key="12">
    <source>
        <dbReference type="PROSITE" id="PS51012"/>
    </source>
</evidence>
<keyword evidence="4 11" id="KW-1003">Cell membrane</keyword>
<dbReference type="GO" id="GO:0015774">
    <property type="term" value="P:polysaccharide transport"/>
    <property type="evidence" value="ECO:0007669"/>
    <property type="project" value="UniProtKB-KW"/>
</dbReference>
<evidence type="ECO:0000313" key="13">
    <source>
        <dbReference type="EMBL" id="TWG40996.1"/>
    </source>
</evidence>
<keyword evidence="9" id="KW-0625">Polysaccharide transport</keyword>
<dbReference type="GO" id="GO:0140359">
    <property type="term" value="F:ABC-type transporter activity"/>
    <property type="evidence" value="ECO:0007669"/>
    <property type="project" value="InterPro"/>
</dbReference>
<evidence type="ECO:0000256" key="8">
    <source>
        <dbReference type="ARBA" id="ARBA00022989"/>
    </source>
</evidence>
<evidence type="ECO:0000256" key="9">
    <source>
        <dbReference type="ARBA" id="ARBA00023047"/>
    </source>
</evidence>
<dbReference type="PANTHER" id="PTHR30413:SF10">
    <property type="entry name" value="CAPSULE POLYSACCHARIDE EXPORT INNER-MEMBRANE PROTEIN CTRC"/>
    <property type="match status" value="1"/>
</dbReference>
<protein>
    <recommendedName>
        <fullName evidence="11">Transport permease protein</fullName>
    </recommendedName>
</protein>
<keyword evidence="6 11" id="KW-0812">Transmembrane</keyword>
<evidence type="ECO:0000256" key="7">
    <source>
        <dbReference type="ARBA" id="ARBA00022903"/>
    </source>
</evidence>
<comment type="subcellular location">
    <subcellularLocation>
        <location evidence="11">Cell inner membrane</location>
        <topology evidence="11">Multi-pass membrane protein</topology>
    </subcellularLocation>
    <subcellularLocation>
        <location evidence="1">Cell membrane</location>
        <topology evidence="1">Multi-pass membrane protein</topology>
    </subcellularLocation>
</comment>
<evidence type="ECO:0000313" key="14">
    <source>
        <dbReference type="Proteomes" id="UP000321485"/>
    </source>
</evidence>
<feature type="transmembrane region" description="Helical" evidence="11">
    <location>
        <begin position="154"/>
        <end position="180"/>
    </location>
</feature>
<accession>A0A561XY32</accession>
<evidence type="ECO:0000256" key="2">
    <source>
        <dbReference type="ARBA" id="ARBA00007783"/>
    </source>
</evidence>
<keyword evidence="8 11" id="KW-1133">Transmembrane helix</keyword>
<organism evidence="13 14">
    <name type="scientific">Acidovorax delafieldii</name>
    <name type="common">Pseudomonas delafieldii</name>
    <dbReference type="NCBI Taxonomy" id="47920"/>
    <lineage>
        <taxon>Bacteria</taxon>
        <taxon>Pseudomonadati</taxon>
        <taxon>Pseudomonadota</taxon>
        <taxon>Betaproteobacteria</taxon>
        <taxon>Burkholderiales</taxon>
        <taxon>Comamonadaceae</taxon>
        <taxon>Acidovorax</taxon>
    </lineage>
</organism>
<keyword evidence="10 11" id="KW-0472">Membrane</keyword>
<proteinExistence type="inferred from homology"/>
<sequence length="272" mass="31014">MTRQSFLRPAHLFIPWEHRELIFSLIQREITSRYRNSLMGLIWSIITPAFTLLVYTTVFTKVFTVRWPGSNESPTEFALLIFIGMTIFNFFSECALRAPTMIVSNTNYVKKIQFPLEIMPWINLGAGLFHMLVSSIVWLAFYGLTIGIPPASSFIYLFVLIPICLYILGISWILSALGVYFRDINHIIGALLLPIMFLTPVFYPISALPPEWHQAMGLNPLAQVIEDARTALFWGGMPNIIKWGTSILFSGVFAIASLWFFQKSREGFSDVL</sequence>
<evidence type="ECO:0000256" key="5">
    <source>
        <dbReference type="ARBA" id="ARBA00022597"/>
    </source>
</evidence>
<dbReference type="EMBL" id="VJWE01000002">
    <property type="protein sequence ID" value="TWG40996.1"/>
    <property type="molecule type" value="Genomic_DNA"/>
</dbReference>
<feature type="transmembrane region" description="Helical" evidence="11">
    <location>
        <begin position="118"/>
        <end position="142"/>
    </location>
</feature>
<evidence type="ECO:0000256" key="4">
    <source>
        <dbReference type="ARBA" id="ARBA00022475"/>
    </source>
</evidence>
<feature type="transmembrane region" description="Helical" evidence="11">
    <location>
        <begin position="38"/>
        <end position="57"/>
    </location>
</feature>
<keyword evidence="3 11" id="KW-0813">Transport</keyword>
<dbReference type="GO" id="GO:0015920">
    <property type="term" value="P:lipopolysaccharide transport"/>
    <property type="evidence" value="ECO:0007669"/>
    <property type="project" value="TreeGrafter"/>
</dbReference>
<dbReference type="Proteomes" id="UP000321485">
    <property type="component" value="Unassembled WGS sequence"/>
</dbReference>
<reference evidence="13 14" key="1">
    <citation type="journal article" date="2015" name="Stand. Genomic Sci.">
        <title>Genomic Encyclopedia of Bacterial and Archaeal Type Strains, Phase III: the genomes of soil and plant-associated and newly described type strains.</title>
        <authorList>
            <person name="Whitman W.B."/>
            <person name="Woyke T."/>
            <person name="Klenk H.P."/>
            <person name="Zhou Y."/>
            <person name="Lilburn T.G."/>
            <person name="Beck B.J."/>
            <person name="De Vos P."/>
            <person name="Vandamme P."/>
            <person name="Eisen J.A."/>
            <person name="Garrity G."/>
            <person name="Hugenholtz P."/>
            <person name="Kyrpides N.C."/>
        </authorList>
    </citation>
    <scope>NUCLEOTIDE SEQUENCE [LARGE SCALE GENOMIC DNA]</scope>
    <source>
        <strain evidence="13 14">DSM 64</strain>
    </source>
</reference>
<dbReference type="Pfam" id="PF01061">
    <property type="entry name" value="ABC2_membrane"/>
    <property type="match status" value="1"/>
</dbReference>
<comment type="similarity">
    <text evidence="2 11">Belongs to the ABC-2 integral membrane protein family.</text>
</comment>
<evidence type="ECO:0000256" key="3">
    <source>
        <dbReference type="ARBA" id="ARBA00022448"/>
    </source>
</evidence>
<keyword evidence="7" id="KW-0972">Capsule biogenesis/degradation</keyword>
<evidence type="ECO:0000256" key="6">
    <source>
        <dbReference type="ARBA" id="ARBA00022692"/>
    </source>
</evidence>
<feature type="transmembrane region" description="Helical" evidence="11">
    <location>
        <begin position="187"/>
        <end position="206"/>
    </location>
</feature>
<keyword evidence="5" id="KW-0762">Sugar transport</keyword>
<dbReference type="PRINTS" id="PR00164">
    <property type="entry name" value="ABC2TRNSPORT"/>
</dbReference>
<comment type="caution">
    <text evidence="13">The sequence shown here is derived from an EMBL/GenBank/DDBJ whole genome shotgun (WGS) entry which is preliminary data.</text>
</comment>
<dbReference type="RefSeq" id="WP_146869676.1">
    <property type="nucleotide sequence ID" value="NZ_VJWE01000002.1"/>
</dbReference>
<feature type="domain" description="ABC transmembrane type-2" evidence="12">
    <location>
        <begin position="39"/>
        <end position="264"/>
    </location>
</feature>
<evidence type="ECO:0000256" key="1">
    <source>
        <dbReference type="ARBA" id="ARBA00004651"/>
    </source>
</evidence>
<feature type="transmembrane region" description="Helical" evidence="11">
    <location>
        <begin position="77"/>
        <end position="98"/>
    </location>
</feature>
<dbReference type="PIRSF" id="PIRSF006648">
    <property type="entry name" value="DrrB"/>
    <property type="match status" value="1"/>
</dbReference>
<evidence type="ECO:0000256" key="11">
    <source>
        <dbReference type="RuleBase" id="RU361157"/>
    </source>
</evidence>
<feature type="transmembrane region" description="Helical" evidence="11">
    <location>
        <begin position="240"/>
        <end position="261"/>
    </location>
</feature>
<evidence type="ECO:0000256" key="10">
    <source>
        <dbReference type="ARBA" id="ARBA00023136"/>
    </source>
</evidence>
<name>A0A561XY32_ACIDE</name>
<dbReference type="GeneID" id="51109367"/>
<dbReference type="AlphaFoldDB" id="A0A561XY32"/>
<dbReference type="InterPro" id="IPR047817">
    <property type="entry name" value="ABC2_TM_bact-type"/>
</dbReference>
<dbReference type="InterPro" id="IPR000412">
    <property type="entry name" value="ABC_2_transport"/>
</dbReference>